<organism evidence="1 2">
    <name type="scientific">Hymenobacter aranciens</name>
    <dbReference type="NCBI Taxonomy" id="3063996"/>
    <lineage>
        <taxon>Bacteria</taxon>
        <taxon>Pseudomonadati</taxon>
        <taxon>Bacteroidota</taxon>
        <taxon>Cytophagia</taxon>
        <taxon>Cytophagales</taxon>
        <taxon>Hymenobacteraceae</taxon>
        <taxon>Hymenobacter</taxon>
    </lineage>
</organism>
<gene>
    <name evidence="1" type="ORF">Q5H93_20800</name>
</gene>
<dbReference type="Proteomes" id="UP001176429">
    <property type="component" value="Unassembled WGS sequence"/>
</dbReference>
<dbReference type="RefSeq" id="WP_305008625.1">
    <property type="nucleotide sequence ID" value="NZ_JAUQSY010000017.1"/>
</dbReference>
<keyword evidence="2" id="KW-1185">Reference proteome</keyword>
<sequence>MAPDAFHQKTTDELLFFTQNPGYYHPELVQAASQELRRRGIAPAPYVAPLAEDPEFAPAPGGRRGLWIALGVAALLGGTWWVANYGQSNPAAPTAAETKTAADTTLTLAVAPSSPLPVYDAAVEECIAEQLRKVPASEKKTAQELSQYRELSKRFWTAQLLSEYIQNKAQADPKNTFLPAQVELVRAAWNDWRKATVYGYKFGPTMADHYDRMTRVATQEQEGLKGLSKQLATGTPMPAAEVNEREADTQDLLAGLIKVSPATKQPYRVRERHVRL</sequence>
<protein>
    <submittedName>
        <fullName evidence="1">Uncharacterized protein</fullName>
    </submittedName>
</protein>
<name>A0ABT9BKY1_9BACT</name>
<dbReference type="EMBL" id="JAUQSY010000017">
    <property type="protein sequence ID" value="MDO7877198.1"/>
    <property type="molecule type" value="Genomic_DNA"/>
</dbReference>
<evidence type="ECO:0000313" key="1">
    <source>
        <dbReference type="EMBL" id="MDO7877198.1"/>
    </source>
</evidence>
<comment type="caution">
    <text evidence="1">The sequence shown here is derived from an EMBL/GenBank/DDBJ whole genome shotgun (WGS) entry which is preliminary data.</text>
</comment>
<proteinExistence type="predicted"/>
<accession>A0ABT9BKY1</accession>
<reference evidence="1" key="1">
    <citation type="submission" date="2023-07" db="EMBL/GenBank/DDBJ databases">
        <authorList>
            <person name="Kim M.K."/>
        </authorList>
    </citation>
    <scope>NUCLEOTIDE SEQUENCE</scope>
    <source>
        <strain evidence="1">ASUV-10-1</strain>
    </source>
</reference>
<evidence type="ECO:0000313" key="2">
    <source>
        <dbReference type="Proteomes" id="UP001176429"/>
    </source>
</evidence>